<dbReference type="PROSITE" id="PS50109">
    <property type="entry name" value="HIS_KIN"/>
    <property type="match status" value="1"/>
</dbReference>
<dbReference type="Proteomes" id="UP000292085">
    <property type="component" value="Unassembled WGS sequence"/>
</dbReference>
<dbReference type="GO" id="GO:0005524">
    <property type="term" value="F:ATP binding"/>
    <property type="evidence" value="ECO:0007669"/>
    <property type="project" value="UniProtKB-KW"/>
</dbReference>
<dbReference type="OrthoDB" id="9815202at2"/>
<dbReference type="GO" id="GO:0007234">
    <property type="term" value="P:osmosensory signaling via phosphorelay pathway"/>
    <property type="evidence" value="ECO:0007669"/>
    <property type="project" value="TreeGrafter"/>
</dbReference>
<organism evidence="9 10">
    <name type="scientific">Sphingomonas populi</name>
    <dbReference type="NCBI Taxonomy" id="2484750"/>
    <lineage>
        <taxon>Bacteria</taxon>
        <taxon>Pseudomonadati</taxon>
        <taxon>Pseudomonadota</taxon>
        <taxon>Alphaproteobacteria</taxon>
        <taxon>Sphingomonadales</taxon>
        <taxon>Sphingomonadaceae</taxon>
        <taxon>Sphingomonas</taxon>
    </lineage>
</organism>
<keyword evidence="6" id="KW-0067">ATP-binding</keyword>
<feature type="domain" description="Histidine kinase" evidence="8">
    <location>
        <begin position="231"/>
        <end position="341"/>
    </location>
</feature>
<reference evidence="9 10" key="1">
    <citation type="submission" date="2019-02" db="EMBL/GenBank/DDBJ databases">
        <authorList>
            <person name="Li Y."/>
        </authorList>
    </citation>
    <scope>NUCLEOTIDE SEQUENCE [LARGE SCALE GENOMIC DNA]</scope>
    <source>
        <strain evidence="9 10">3-7</strain>
    </source>
</reference>
<dbReference type="SUPFAM" id="SSF55874">
    <property type="entry name" value="ATPase domain of HSP90 chaperone/DNA topoisomerase II/histidine kinase"/>
    <property type="match status" value="1"/>
</dbReference>
<comment type="catalytic activity">
    <reaction evidence="1">
        <text>ATP + protein L-histidine = ADP + protein N-phospho-L-histidine.</text>
        <dbReference type="EC" id="2.7.13.3"/>
    </reaction>
</comment>
<dbReference type="RefSeq" id="WP_130155624.1">
    <property type="nucleotide sequence ID" value="NZ_SGIS01000005.1"/>
</dbReference>
<dbReference type="InterPro" id="IPR050351">
    <property type="entry name" value="BphY/WalK/GraS-like"/>
</dbReference>
<evidence type="ECO:0000313" key="10">
    <source>
        <dbReference type="Proteomes" id="UP000292085"/>
    </source>
</evidence>
<protein>
    <recommendedName>
        <fullName evidence="2">histidine kinase</fullName>
        <ecNumber evidence="2">2.7.13.3</ecNumber>
    </recommendedName>
</protein>
<comment type="caution">
    <text evidence="9">The sequence shown here is derived from an EMBL/GenBank/DDBJ whole genome shotgun (WGS) entry which is preliminary data.</text>
</comment>
<sequence>MFALTTIIAGPDTQPRIERGTLHVIPVELRSNERLQRYCALAKPGWSVDDWGYNMLCRYLPSGERLIIPGLELTDGTRARRRFHGHGPKFTKVQVEDYASSIVEFAQQEARRIQSSLNALIHDLRSLSTTILHSNNEAKILLQRDIGEAEVRIGNVEAAQGILRMRIDAFDLLSNPNAITTSKYVPLFKKVDKVVRFFKSSAGAGKKRIFLSGSSHRYLHGPDVFELVPFSLIDNAVKYSPVGSVIRVDVTENDRTRITITSLGPRINKSEESQIFLNGVRGTQAIQTGLPGTGVGLHLTSKIVRDFFKGDVWVQQSQAASYFDSNEFFETTFTVDVPTHLN</sequence>
<dbReference type="EC" id="2.7.13.3" evidence="2"/>
<keyword evidence="10" id="KW-1185">Reference proteome</keyword>
<keyword evidence="4" id="KW-0547">Nucleotide-binding</keyword>
<evidence type="ECO:0000256" key="3">
    <source>
        <dbReference type="ARBA" id="ARBA00022679"/>
    </source>
</evidence>
<dbReference type="SMART" id="SM00387">
    <property type="entry name" value="HATPase_c"/>
    <property type="match status" value="1"/>
</dbReference>
<keyword evidence="7" id="KW-0902">Two-component regulatory system</keyword>
<proteinExistence type="predicted"/>
<evidence type="ECO:0000259" key="8">
    <source>
        <dbReference type="PROSITE" id="PS50109"/>
    </source>
</evidence>
<dbReference type="EMBL" id="SGIS01000005">
    <property type="protein sequence ID" value="RZF65693.1"/>
    <property type="molecule type" value="Genomic_DNA"/>
</dbReference>
<gene>
    <name evidence="9" type="ORF">EWE75_05225</name>
</gene>
<dbReference type="GO" id="GO:0004673">
    <property type="term" value="F:protein histidine kinase activity"/>
    <property type="evidence" value="ECO:0007669"/>
    <property type="project" value="UniProtKB-EC"/>
</dbReference>
<dbReference type="InterPro" id="IPR036890">
    <property type="entry name" value="HATPase_C_sf"/>
</dbReference>
<dbReference type="GO" id="GO:0030295">
    <property type="term" value="F:protein kinase activator activity"/>
    <property type="evidence" value="ECO:0007669"/>
    <property type="project" value="TreeGrafter"/>
</dbReference>
<keyword evidence="5 9" id="KW-0418">Kinase</keyword>
<dbReference type="GO" id="GO:0000156">
    <property type="term" value="F:phosphorelay response regulator activity"/>
    <property type="evidence" value="ECO:0007669"/>
    <property type="project" value="TreeGrafter"/>
</dbReference>
<dbReference type="AlphaFoldDB" id="A0A4Q6XY11"/>
<keyword evidence="3" id="KW-0808">Transferase</keyword>
<dbReference type="InterPro" id="IPR005467">
    <property type="entry name" value="His_kinase_dom"/>
</dbReference>
<accession>A0A4Q6XY11</accession>
<evidence type="ECO:0000256" key="7">
    <source>
        <dbReference type="ARBA" id="ARBA00023012"/>
    </source>
</evidence>
<evidence type="ECO:0000256" key="4">
    <source>
        <dbReference type="ARBA" id="ARBA00022741"/>
    </source>
</evidence>
<dbReference type="Gene3D" id="3.30.565.10">
    <property type="entry name" value="Histidine kinase-like ATPase, C-terminal domain"/>
    <property type="match status" value="1"/>
</dbReference>
<dbReference type="PANTHER" id="PTHR42878">
    <property type="entry name" value="TWO-COMPONENT HISTIDINE KINASE"/>
    <property type="match status" value="1"/>
</dbReference>
<evidence type="ECO:0000256" key="6">
    <source>
        <dbReference type="ARBA" id="ARBA00022840"/>
    </source>
</evidence>
<dbReference type="InterPro" id="IPR003594">
    <property type="entry name" value="HATPase_dom"/>
</dbReference>
<evidence type="ECO:0000256" key="2">
    <source>
        <dbReference type="ARBA" id="ARBA00012438"/>
    </source>
</evidence>
<evidence type="ECO:0000256" key="1">
    <source>
        <dbReference type="ARBA" id="ARBA00000085"/>
    </source>
</evidence>
<dbReference type="PANTHER" id="PTHR42878:SF7">
    <property type="entry name" value="SENSOR HISTIDINE KINASE GLRK"/>
    <property type="match status" value="1"/>
</dbReference>
<name>A0A4Q6XY11_9SPHN</name>
<evidence type="ECO:0000256" key="5">
    <source>
        <dbReference type="ARBA" id="ARBA00022777"/>
    </source>
</evidence>
<dbReference type="Pfam" id="PF02518">
    <property type="entry name" value="HATPase_c"/>
    <property type="match status" value="1"/>
</dbReference>
<evidence type="ECO:0000313" key="9">
    <source>
        <dbReference type="EMBL" id="RZF65693.1"/>
    </source>
</evidence>